<sequence>MTQSHARYPRDEFDNFVGQNGGAHRGKKTIVARILPYVVAIIVALACALLFWGWVSGSLGTSPVKSSTKQVASSATSSTTTKKSDSSSNSLASSSAQSKSSKTQSSTSTSSNSANSSNDQHDSSQSKEKENSEDNTKTAQASQINKATNIVVFNGNGTSGFAAQKRTVLANAGYTSVTATNPSNYSSLPASATVWYVNDSDAATAQDVAKTLGITAVEKVSALSQGSIAVIAK</sequence>
<keyword evidence="2" id="KW-0472">Membrane</keyword>
<dbReference type="EMBL" id="JBHTHQ010000021">
    <property type="protein sequence ID" value="MFD0705281.1"/>
    <property type="molecule type" value="Genomic_DNA"/>
</dbReference>
<organism evidence="4 5">
    <name type="scientific">Alloscardovia venturai</name>
    <dbReference type="NCBI Taxonomy" id="1769421"/>
    <lineage>
        <taxon>Bacteria</taxon>
        <taxon>Bacillati</taxon>
        <taxon>Actinomycetota</taxon>
        <taxon>Actinomycetes</taxon>
        <taxon>Bifidobacteriales</taxon>
        <taxon>Bifidobacteriaceae</taxon>
        <taxon>Alloscardovia</taxon>
    </lineage>
</organism>
<feature type="region of interest" description="Disordered" evidence="1">
    <location>
        <begin position="1"/>
        <end position="23"/>
    </location>
</feature>
<accession>A0ABW2Y6B1</accession>
<feature type="region of interest" description="Disordered" evidence="1">
    <location>
        <begin position="61"/>
        <end position="141"/>
    </location>
</feature>
<feature type="transmembrane region" description="Helical" evidence="2">
    <location>
        <begin position="34"/>
        <end position="55"/>
    </location>
</feature>
<evidence type="ECO:0000256" key="2">
    <source>
        <dbReference type="SAM" id="Phobius"/>
    </source>
</evidence>
<reference evidence="5" key="1">
    <citation type="journal article" date="2019" name="Int. J. Syst. Evol. Microbiol.">
        <title>The Global Catalogue of Microorganisms (GCM) 10K type strain sequencing project: providing services to taxonomists for standard genome sequencing and annotation.</title>
        <authorList>
            <consortium name="The Broad Institute Genomics Platform"/>
            <consortium name="The Broad Institute Genome Sequencing Center for Infectious Disease"/>
            <person name="Wu L."/>
            <person name="Ma J."/>
        </authorList>
    </citation>
    <scope>NUCLEOTIDE SEQUENCE [LARGE SCALE GENOMIC DNA]</scope>
    <source>
        <strain evidence="5">CCM 8604</strain>
    </source>
</reference>
<feature type="compositionally biased region" description="Low complexity" evidence="1">
    <location>
        <begin position="65"/>
        <end position="118"/>
    </location>
</feature>
<dbReference type="Gene3D" id="3.30.70.2390">
    <property type="match status" value="1"/>
</dbReference>
<keyword evidence="2" id="KW-0812">Transmembrane</keyword>
<keyword evidence="2" id="KW-1133">Transmembrane helix</keyword>
<dbReference type="Proteomes" id="UP001597036">
    <property type="component" value="Unassembled WGS sequence"/>
</dbReference>
<dbReference type="Pfam" id="PF13399">
    <property type="entry name" value="LytR_C"/>
    <property type="match status" value="1"/>
</dbReference>
<proteinExistence type="predicted"/>
<keyword evidence="5" id="KW-1185">Reference proteome</keyword>
<dbReference type="InterPro" id="IPR027381">
    <property type="entry name" value="LytR/CpsA/Psr_C"/>
</dbReference>
<dbReference type="RefSeq" id="WP_377938973.1">
    <property type="nucleotide sequence ID" value="NZ_JBHTHQ010000021.1"/>
</dbReference>
<evidence type="ECO:0000313" key="5">
    <source>
        <dbReference type="Proteomes" id="UP001597036"/>
    </source>
</evidence>
<feature type="domain" description="LytR/CpsA/Psr regulator C-terminal" evidence="3">
    <location>
        <begin position="149"/>
        <end position="230"/>
    </location>
</feature>
<evidence type="ECO:0000313" key="4">
    <source>
        <dbReference type="EMBL" id="MFD0705281.1"/>
    </source>
</evidence>
<protein>
    <submittedName>
        <fullName evidence="4">LytR C-terminal domain-containing protein</fullName>
    </submittedName>
</protein>
<name>A0ABW2Y6B1_9BIFI</name>
<feature type="compositionally biased region" description="Basic and acidic residues" evidence="1">
    <location>
        <begin position="119"/>
        <end position="136"/>
    </location>
</feature>
<gene>
    <name evidence="4" type="ORF">ACFQY8_05935</name>
</gene>
<evidence type="ECO:0000259" key="3">
    <source>
        <dbReference type="Pfam" id="PF13399"/>
    </source>
</evidence>
<evidence type="ECO:0000256" key="1">
    <source>
        <dbReference type="SAM" id="MobiDB-lite"/>
    </source>
</evidence>
<comment type="caution">
    <text evidence="4">The sequence shown here is derived from an EMBL/GenBank/DDBJ whole genome shotgun (WGS) entry which is preliminary data.</text>
</comment>